<protein>
    <recommendedName>
        <fullName evidence="3 8">DNA repair protein RecO</fullName>
    </recommendedName>
    <alternativeName>
        <fullName evidence="7 8">Recombination protein O</fullName>
    </alternativeName>
</protein>
<keyword evidence="4 8" id="KW-0227">DNA damage</keyword>
<keyword evidence="6 8" id="KW-0234">DNA repair</keyword>
<dbReference type="SUPFAM" id="SSF50249">
    <property type="entry name" value="Nucleic acid-binding proteins"/>
    <property type="match status" value="1"/>
</dbReference>
<dbReference type="Pfam" id="PF02565">
    <property type="entry name" value="RecO_C"/>
    <property type="match status" value="1"/>
</dbReference>
<feature type="domain" description="DNA replication/recombination mediator RecO N-terminal" evidence="9">
    <location>
        <begin position="1"/>
        <end position="77"/>
    </location>
</feature>
<keyword evidence="11" id="KW-1185">Reference proteome</keyword>
<dbReference type="Pfam" id="PF11967">
    <property type="entry name" value="RecO_N"/>
    <property type="match status" value="1"/>
</dbReference>
<dbReference type="NCBIfam" id="TIGR00613">
    <property type="entry name" value="reco"/>
    <property type="match status" value="1"/>
</dbReference>
<dbReference type="InterPro" id="IPR003717">
    <property type="entry name" value="RecO"/>
</dbReference>
<proteinExistence type="inferred from homology"/>
<dbReference type="HAMAP" id="MF_00201">
    <property type="entry name" value="RecO"/>
    <property type="match status" value="1"/>
</dbReference>
<dbReference type="Gene3D" id="2.40.50.140">
    <property type="entry name" value="Nucleic acid-binding proteins"/>
    <property type="match status" value="1"/>
</dbReference>
<comment type="function">
    <text evidence="1 8">Involved in DNA repair and RecF pathway recombination.</text>
</comment>
<evidence type="ECO:0000256" key="6">
    <source>
        <dbReference type="ARBA" id="ARBA00023204"/>
    </source>
</evidence>
<keyword evidence="5 8" id="KW-0233">DNA recombination</keyword>
<evidence type="ECO:0000256" key="3">
    <source>
        <dbReference type="ARBA" id="ARBA00021310"/>
    </source>
</evidence>
<dbReference type="EMBL" id="FOSR01000015">
    <property type="protein sequence ID" value="SFL11609.1"/>
    <property type="molecule type" value="Genomic_DNA"/>
</dbReference>
<dbReference type="GO" id="GO:0006302">
    <property type="term" value="P:double-strand break repair"/>
    <property type="evidence" value="ECO:0007669"/>
    <property type="project" value="TreeGrafter"/>
</dbReference>
<evidence type="ECO:0000256" key="5">
    <source>
        <dbReference type="ARBA" id="ARBA00023172"/>
    </source>
</evidence>
<dbReference type="Gene3D" id="1.20.1440.120">
    <property type="entry name" value="Recombination protein O, C-terminal domain"/>
    <property type="match status" value="1"/>
</dbReference>
<reference evidence="11" key="1">
    <citation type="submission" date="2016-10" db="EMBL/GenBank/DDBJ databases">
        <authorList>
            <person name="Varghese N."/>
            <person name="Submissions S."/>
        </authorList>
    </citation>
    <scope>NUCLEOTIDE SEQUENCE [LARGE SCALE GENOMIC DNA]</scope>
    <source>
        <strain evidence="11">MO64</strain>
    </source>
</reference>
<dbReference type="RefSeq" id="WP_092704839.1">
    <property type="nucleotide sequence ID" value="NZ_FOSR01000015.1"/>
</dbReference>
<evidence type="ECO:0000256" key="7">
    <source>
        <dbReference type="ARBA" id="ARBA00033409"/>
    </source>
</evidence>
<dbReference type="AlphaFoldDB" id="A0A1I4F216"/>
<name>A0A1I4F216_9GAMM</name>
<evidence type="ECO:0000259" key="9">
    <source>
        <dbReference type="Pfam" id="PF11967"/>
    </source>
</evidence>
<evidence type="ECO:0000256" key="1">
    <source>
        <dbReference type="ARBA" id="ARBA00003065"/>
    </source>
</evidence>
<dbReference type="Proteomes" id="UP000198725">
    <property type="component" value="Unassembled WGS sequence"/>
</dbReference>
<evidence type="ECO:0000256" key="2">
    <source>
        <dbReference type="ARBA" id="ARBA00007452"/>
    </source>
</evidence>
<evidence type="ECO:0000256" key="4">
    <source>
        <dbReference type="ARBA" id="ARBA00022763"/>
    </source>
</evidence>
<dbReference type="InterPro" id="IPR037278">
    <property type="entry name" value="ARFGAP/RecO"/>
</dbReference>
<evidence type="ECO:0000313" key="11">
    <source>
        <dbReference type="Proteomes" id="UP000198725"/>
    </source>
</evidence>
<sequence>MRIDQQPAYVLHARPYRETSLLLECLTRDHGRLGVVARGVRSERGRLLRSQLEPFQPLALDLLMRGELATLRAADTLANGLRLQGDAAMAGLYLNELVVRLTERQDPSPTLFDAYARTLARLGSDDPLAWTLRRFERDLLDALGYALQLEFEADSGEPVAAEGLYRYDVEQGPVRLQGTNVRAVRGADLLGLAQDRAPDAAGLAVLRDMMREVIRFHLGGGELRAWRVLSMALTSRGRQR</sequence>
<gene>
    <name evidence="8" type="primary">recO</name>
    <name evidence="10" type="ORF">SAMN05192579_11531</name>
</gene>
<evidence type="ECO:0000313" key="10">
    <source>
        <dbReference type="EMBL" id="SFL11609.1"/>
    </source>
</evidence>
<evidence type="ECO:0000256" key="8">
    <source>
        <dbReference type="HAMAP-Rule" id="MF_00201"/>
    </source>
</evidence>
<dbReference type="SUPFAM" id="SSF57863">
    <property type="entry name" value="ArfGap/RecO-like zinc finger"/>
    <property type="match status" value="1"/>
</dbReference>
<dbReference type="InterPro" id="IPR022572">
    <property type="entry name" value="DNA_rep/recomb_RecO_N"/>
</dbReference>
<dbReference type="PANTHER" id="PTHR33991">
    <property type="entry name" value="DNA REPAIR PROTEIN RECO"/>
    <property type="match status" value="1"/>
</dbReference>
<dbReference type="GO" id="GO:0043590">
    <property type="term" value="C:bacterial nucleoid"/>
    <property type="evidence" value="ECO:0007669"/>
    <property type="project" value="TreeGrafter"/>
</dbReference>
<dbReference type="PANTHER" id="PTHR33991:SF1">
    <property type="entry name" value="DNA REPAIR PROTEIN RECO"/>
    <property type="match status" value="1"/>
</dbReference>
<dbReference type="InterPro" id="IPR012340">
    <property type="entry name" value="NA-bd_OB-fold"/>
</dbReference>
<dbReference type="InterPro" id="IPR042242">
    <property type="entry name" value="RecO_C"/>
</dbReference>
<accession>A0A1I4F216</accession>
<dbReference type="GO" id="GO:0006310">
    <property type="term" value="P:DNA recombination"/>
    <property type="evidence" value="ECO:0007669"/>
    <property type="project" value="UniProtKB-UniRule"/>
</dbReference>
<comment type="similarity">
    <text evidence="2 8">Belongs to the RecO family.</text>
</comment>
<organism evidence="10 11">
    <name type="scientific">Rhodanobacter glycinis</name>
    <dbReference type="NCBI Taxonomy" id="582702"/>
    <lineage>
        <taxon>Bacteria</taxon>
        <taxon>Pseudomonadati</taxon>
        <taxon>Pseudomonadota</taxon>
        <taxon>Gammaproteobacteria</taxon>
        <taxon>Lysobacterales</taxon>
        <taxon>Rhodanobacteraceae</taxon>
        <taxon>Rhodanobacter</taxon>
    </lineage>
</organism>